<evidence type="ECO:0000313" key="3">
    <source>
        <dbReference type="Proteomes" id="UP001549320"/>
    </source>
</evidence>
<dbReference type="EMBL" id="JBEPSH010000008">
    <property type="protein sequence ID" value="MET4579108.1"/>
    <property type="molecule type" value="Genomic_DNA"/>
</dbReference>
<evidence type="ECO:0000313" key="2">
    <source>
        <dbReference type="EMBL" id="MET4579108.1"/>
    </source>
</evidence>
<dbReference type="RefSeq" id="WP_354446898.1">
    <property type="nucleotide sequence ID" value="NZ_JBEPSH010000008.1"/>
</dbReference>
<comment type="caution">
    <text evidence="2">The sequence shown here is derived from an EMBL/GenBank/DDBJ whole genome shotgun (WGS) entry which is preliminary data.</text>
</comment>
<name>A0ABV2QDX4_9BURK</name>
<sequence length="155" mass="16914">MMHRKHFLQVLGSLCLSGAAVAQSAEKQLPLSSSLPEELAKALKSRQPLVVMISLYGCPWCKMVRENYLAPMHVREGLAVVQIDMQSPRPTQTPAGASTTHGAMVREWGVKLAPTLLFLGPGGREVAERLPGGSSDFYGAYLDERLSQARRAILQ</sequence>
<accession>A0ABV2QDX4</accession>
<keyword evidence="3" id="KW-1185">Reference proteome</keyword>
<dbReference type="InterPro" id="IPR036249">
    <property type="entry name" value="Thioredoxin-like_sf"/>
</dbReference>
<dbReference type="SUPFAM" id="SSF52833">
    <property type="entry name" value="Thioredoxin-like"/>
    <property type="match status" value="1"/>
</dbReference>
<reference evidence="2 3" key="1">
    <citation type="submission" date="2024-06" db="EMBL/GenBank/DDBJ databases">
        <title>Sorghum-associated microbial communities from plants grown in Nebraska, USA.</title>
        <authorList>
            <person name="Schachtman D."/>
        </authorList>
    </citation>
    <scope>NUCLEOTIDE SEQUENCE [LARGE SCALE GENOMIC DNA]</scope>
    <source>
        <strain evidence="2 3">2709</strain>
    </source>
</reference>
<keyword evidence="1" id="KW-0732">Signal</keyword>
<protein>
    <submittedName>
        <fullName evidence="2">Thioredoxin-related protein</fullName>
    </submittedName>
</protein>
<feature type="signal peptide" evidence="1">
    <location>
        <begin position="1"/>
        <end position="22"/>
    </location>
</feature>
<evidence type="ECO:0000256" key="1">
    <source>
        <dbReference type="SAM" id="SignalP"/>
    </source>
</evidence>
<dbReference type="Gene3D" id="3.40.30.10">
    <property type="entry name" value="Glutaredoxin"/>
    <property type="match status" value="1"/>
</dbReference>
<organism evidence="2 3">
    <name type="scientific">Ottowia thiooxydans</name>
    <dbReference type="NCBI Taxonomy" id="219182"/>
    <lineage>
        <taxon>Bacteria</taxon>
        <taxon>Pseudomonadati</taxon>
        <taxon>Pseudomonadota</taxon>
        <taxon>Betaproteobacteria</taxon>
        <taxon>Burkholderiales</taxon>
        <taxon>Comamonadaceae</taxon>
        <taxon>Ottowia</taxon>
    </lineage>
</organism>
<gene>
    <name evidence="2" type="ORF">ABIE13_004231</name>
</gene>
<dbReference type="Proteomes" id="UP001549320">
    <property type="component" value="Unassembled WGS sequence"/>
</dbReference>
<feature type="chain" id="PRO_5045846949" evidence="1">
    <location>
        <begin position="23"/>
        <end position="155"/>
    </location>
</feature>
<proteinExistence type="predicted"/>